<keyword evidence="3" id="KW-1185">Reference proteome</keyword>
<dbReference type="Proteomes" id="UP000800200">
    <property type="component" value="Unassembled WGS sequence"/>
</dbReference>
<evidence type="ECO:0000313" key="3">
    <source>
        <dbReference type="Proteomes" id="UP000800200"/>
    </source>
</evidence>
<protein>
    <submittedName>
        <fullName evidence="2">Uncharacterized protein</fullName>
    </submittedName>
</protein>
<feature type="transmembrane region" description="Helical" evidence="1">
    <location>
        <begin position="387"/>
        <end position="406"/>
    </location>
</feature>
<dbReference type="PANTHER" id="PTHR35043:SF8">
    <property type="entry name" value="DUF4220 DOMAIN-CONTAINING PROTEIN"/>
    <property type="match status" value="1"/>
</dbReference>
<dbReference type="PANTHER" id="PTHR35043">
    <property type="entry name" value="TRANSCRIPTION FACTOR DOMAIN-CONTAINING PROTEIN"/>
    <property type="match status" value="1"/>
</dbReference>
<reference evidence="2" key="1">
    <citation type="journal article" date="2020" name="Stud. Mycol.">
        <title>101 Dothideomycetes genomes: a test case for predicting lifestyles and emergence of pathogens.</title>
        <authorList>
            <person name="Haridas S."/>
            <person name="Albert R."/>
            <person name="Binder M."/>
            <person name="Bloem J."/>
            <person name="Labutti K."/>
            <person name="Salamov A."/>
            <person name="Andreopoulos B."/>
            <person name="Baker S."/>
            <person name="Barry K."/>
            <person name="Bills G."/>
            <person name="Bluhm B."/>
            <person name="Cannon C."/>
            <person name="Castanera R."/>
            <person name="Culley D."/>
            <person name="Daum C."/>
            <person name="Ezra D."/>
            <person name="Gonzalez J."/>
            <person name="Henrissat B."/>
            <person name="Kuo A."/>
            <person name="Liang C."/>
            <person name="Lipzen A."/>
            <person name="Lutzoni F."/>
            <person name="Magnuson J."/>
            <person name="Mondo S."/>
            <person name="Nolan M."/>
            <person name="Ohm R."/>
            <person name="Pangilinan J."/>
            <person name="Park H.-J."/>
            <person name="Ramirez L."/>
            <person name="Alfaro M."/>
            <person name="Sun H."/>
            <person name="Tritt A."/>
            <person name="Yoshinaga Y."/>
            <person name="Zwiers L.-H."/>
            <person name="Turgeon B."/>
            <person name="Goodwin S."/>
            <person name="Spatafora J."/>
            <person name="Crous P."/>
            <person name="Grigoriev I."/>
        </authorList>
    </citation>
    <scope>NUCLEOTIDE SEQUENCE</scope>
    <source>
        <strain evidence="2">CBS 207.26</strain>
    </source>
</reference>
<organism evidence="2 3">
    <name type="scientific">Zopfia rhizophila CBS 207.26</name>
    <dbReference type="NCBI Taxonomy" id="1314779"/>
    <lineage>
        <taxon>Eukaryota</taxon>
        <taxon>Fungi</taxon>
        <taxon>Dikarya</taxon>
        <taxon>Ascomycota</taxon>
        <taxon>Pezizomycotina</taxon>
        <taxon>Dothideomycetes</taxon>
        <taxon>Dothideomycetes incertae sedis</taxon>
        <taxon>Zopfiaceae</taxon>
        <taxon>Zopfia</taxon>
    </lineage>
</organism>
<gene>
    <name evidence="2" type="ORF">K469DRAFT_587270</name>
</gene>
<dbReference type="AlphaFoldDB" id="A0A6A6DU52"/>
<feature type="transmembrane region" description="Helical" evidence="1">
    <location>
        <begin position="301"/>
        <end position="325"/>
    </location>
</feature>
<dbReference type="EMBL" id="ML994649">
    <property type="protein sequence ID" value="KAF2182295.1"/>
    <property type="molecule type" value="Genomic_DNA"/>
</dbReference>
<evidence type="ECO:0000256" key="1">
    <source>
        <dbReference type="SAM" id="Phobius"/>
    </source>
</evidence>
<keyword evidence="1" id="KW-1133">Transmembrane helix</keyword>
<dbReference type="OrthoDB" id="9451547at2759"/>
<evidence type="ECO:0000313" key="2">
    <source>
        <dbReference type="EMBL" id="KAF2182295.1"/>
    </source>
</evidence>
<feature type="transmembrane region" description="Helical" evidence="1">
    <location>
        <begin position="345"/>
        <end position="367"/>
    </location>
</feature>
<accession>A0A6A6DU52</accession>
<name>A0A6A6DU52_9PEZI</name>
<proteinExistence type="predicted"/>
<keyword evidence="1" id="KW-0472">Membrane</keyword>
<sequence>MLPPPPQDVVHGWMSTPNIRGTRDILSSSLSTIWLCTWTCLYLNIPPLRSRRGHRALLYKFCWQLFAIFFPEVLVATAAEQWLSARQSVTAFSRLGHSEWTIRHGFFADMGGILIAPLDCEPFPVDSQQLAYLVQNKHMDMPDITVDGITSVDKANGLARFVTLLQMGWFCVSCIARGAGGLGFSTLEVTTLAFILCTLHTFFFWYYKPLDPEIQKALSVNAEIKHLCQRPGIDPDLPESYTITPLDFVKPPPDPKSLITPFWFGLAVVSGQDRTATHANRPAQTLPNSRVLPQDGVSMALTIYMVAFQLLYYGLHIGFGWIAAFPSSIEWYLWTVSNCADFGLILLYILAIPLGTHFAPFLGRLLFDMEATGIIQVASALPQWAKLVIHGPFIVVYIMGRVVVLVESLVSLRALPRVVYEDISWSNSLPHL</sequence>
<keyword evidence="1" id="KW-0812">Transmembrane</keyword>
<feature type="transmembrane region" description="Helical" evidence="1">
    <location>
        <begin position="189"/>
        <end position="207"/>
    </location>
</feature>